<name>A0A8T9QBJ5_9BACT</name>
<evidence type="ECO:0000313" key="2">
    <source>
        <dbReference type="EMBL" id="UOQ74877.1"/>
    </source>
</evidence>
<organism evidence="2 3">
    <name type="scientific">Hymenobacter cellulosilyticus</name>
    <dbReference type="NCBI Taxonomy" id="2932248"/>
    <lineage>
        <taxon>Bacteria</taxon>
        <taxon>Pseudomonadati</taxon>
        <taxon>Bacteroidota</taxon>
        <taxon>Cytophagia</taxon>
        <taxon>Cytophagales</taxon>
        <taxon>Hymenobacteraceae</taxon>
        <taxon>Hymenobacter</taxon>
    </lineage>
</organism>
<keyword evidence="1" id="KW-0472">Membrane</keyword>
<keyword evidence="3" id="KW-1185">Reference proteome</keyword>
<evidence type="ECO:0000256" key="1">
    <source>
        <dbReference type="SAM" id="Phobius"/>
    </source>
</evidence>
<accession>A0A8T9QBJ5</accession>
<dbReference type="Proteomes" id="UP000831796">
    <property type="component" value="Chromosome"/>
</dbReference>
<feature type="transmembrane region" description="Helical" evidence="1">
    <location>
        <begin position="12"/>
        <end position="31"/>
    </location>
</feature>
<reference evidence="2" key="1">
    <citation type="submission" date="2022-04" db="EMBL/GenBank/DDBJ databases">
        <title>Hymenobacter sp. isolated from the air.</title>
        <authorList>
            <person name="Won M."/>
            <person name="Lee C.-M."/>
            <person name="Woen H.-Y."/>
            <person name="Kwon S.-W."/>
        </authorList>
    </citation>
    <scope>NUCLEOTIDE SEQUENCE</scope>
    <source>
        <strain evidence="2">5116S-3</strain>
    </source>
</reference>
<gene>
    <name evidence="2" type="ORF">MUN79_14010</name>
</gene>
<dbReference type="KEGG" id="hcu:MUN79_14010"/>
<proteinExistence type="predicted"/>
<protein>
    <submittedName>
        <fullName evidence="2">Uncharacterized protein</fullName>
    </submittedName>
</protein>
<evidence type="ECO:0000313" key="3">
    <source>
        <dbReference type="Proteomes" id="UP000831796"/>
    </source>
</evidence>
<sequence length="245" mass="26982">MKASLEQKVNFLTAYCLVSTLAFGFLLLSSFQGKGPSQTLEELTVKRINVVGENGSLKLVISNKERQHPGRMNGKDYPKRERQAGLIFFNDEGDECGGLVYAGETKNGETNSGMSFTMDQYHDDQVIQILNAESYANGKSSIRRGISINDYPVGSNVDVRTEKIKALEKIQDKAVREQKITELLAQEGSKSRVFLGRTSSNSSGLYLYGPDGKAKMKLYVDAAGKPRLETLNDKGEVTSHLADSK</sequence>
<keyword evidence="1" id="KW-0812">Transmembrane</keyword>
<keyword evidence="1" id="KW-1133">Transmembrane helix</keyword>
<dbReference type="RefSeq" id="WP_244678213.1">
    <property type="nucleotide sequence ID" value="NZ_CP095046.1"/>
</dbReference>
<dbReference type="AlphaFoldDB" id="A0A8T9QBJ5"/>
<dbReference type="EMBL" id="CP095046">
    <property type="protein sequence ID" value="UOQ74877.1"/>
    <property type="molecule type" value="Genomic_DNA"/>
</dbReference>